<dbReference type="EMBL" id="FOOY01000024">
    <property type="protein sequence ID" value="SFG83863.1"/>
    <property type="molecule type" value="Genomic_DNA"/>
</dbReference>
<dbReference type="STRING" id="269670.SAMN02982927_02942"/>
<feature type="transmembrane region" description="Helical" evidence="6">
    <location>
        <begin position="316"/>
        <end position="337"/>
    </location>
</feature>
<feature type="domain" description="Major facilitator superfamily (MFS) profile" evidence="7">
    <location>
        <begin position="18"/>
        <end position="402"/>
    </location>
</feature>
<keyword evidence="5 6" id="KW-0472">Membrane</keyword>
<dbReference type="AlphaFoldDB" id="A0A1I2V4A6"/>
<feature type="transmembrane region" description="Helical" evidence="6">
    <location>
        <begin position="83"/>
        <end position="99"/>
    </location>
</feature>
<dbReference type="PANTHER" id="PTHR43129:SF1">
    <property type="entry name" value="FOSMIDOMYCIN RESISTANCE PROTEIN"/>
    <property type="match status" value="1"/>
</dbReference>
<dbReference type="PROSITE" id="PS51257">
    <property type="entry name" value="PROKAR_LIPOPROTEIN"/>
    <property type="match status" value="1"/>
</dbReference>
<evidence type="ECO:0000256" key="5">
    <source>
        <dbReference type="ARBA" id="ARBA00023136"/>
    </source>
</evidence>
<feature type="transmembrane region" description="Helical" evidence="6">
    <location>
        <begin position="56"/>
        <end position="76"/>
    </location>
</feature>
<feature type="transmembrane region" description="Helical" evidence="6">
    <location>
        <begin position="173"/>
        <end position="193"/>
    </location>
</feature>
<dbReference type="RefSeq" id="WP_093674248.1">
    <property type="nucleotide sequence ID" value="NZ_FOOY01000024.1"/>
</dbReference>
<evidence type="ECO:0000256" key="4">
    <source>
        <dbReference type="ARBA" id="ARBA00022989"/>
    </source>
</evidence>
<feature type="transmembrane region" description="Helical" evidence="6">
    <location>
        <begin position="375"/>
        <end position="397"/>
    </location>
</feature>
<feature type="transmembrane region" description="Helical" evidence="6">
    <location>
        <begin position="292"/>
        <end position="310"/>
    </location>
</feature>
<feature type="transmembrane region" description="Helical" evidence="6">
    <location>
        <begin position="105"/>
        <end position="123"/>
    </location>
</feature>
<dbReference type="Pfam" id="PF07690">
    <property type="entry name" value="MFS_1"/>
    <property type="match status" value="1"/>
</dbReference>
<dbReference type="InterPro" id="IPR011701">
    <property type="entry name" value="MFS"/>
</dbReference>
<dbReference type="Proteomes" id="UP000198752">
    <property type="component" value="Unassembled WGS sequence"/>
</dbReference>
<name>A0A1I2V4A6_9BACL</name>
<accession>A0A1I2V4A6</accession>
<keyword evidence="9" id="KW-1185">Reference proteome</keyword>
<organism evidence="8 9">
    <name type="scientific">Sporolactobacillus nakayamae</name>
    <dbReference type="NCBI Taxonomy" id="269670"/>
    <lineage>
        <taxon>Bacteria</taxon>
        <taxon>Bacillati</taxon>
        <taxon>Bacillota</taxon>
        <taxon>Bacilli</taxon>
        <taxon>Bacillales</taxon>
        <taxon>Sporolactobacillaceae</taxon>
        <taxon>Sporolactobacillus</taxon>
    </lineage>
</organism>
<comment type="subcellular location">
    <subcellularLocation>
        <location evidence="1">Cell membrane</location>
        <topology evidence="1">Multi-pass membrane protein</topology>
    </subcellularLocation>
</comment>
<evidence type="ECO:0000256" key="3">
    <source>
        <dbReference type="ARBA" id="ARBA00022692"/>
    </source>
</evidence>
<protein>
    <submittedName>
        <fullName evidence="8">MFS transporter, FSR family, fosmidomycin resistance protein</fullName>
    </submittedName>
</protein>
<reference evidence="9" key="1">
    <citation type="submission" date="2016-10" db="EMBL/GenBank/DDBJ databases">
        <authorList>
            <person name="Varghese N."/>
            <person name="Submissions S."/>
        </authorList>
    </citation>
    <scope>NUCLEOTIDE SEQUENCE [LARGE SCALE GENOMIC DNA]</scope>
    <source>
        <strain evidence="9">ATCC 700379</strain>
    </source>
</reference>
<feature type="transmembrane region" description="Helical" evidence="6">
    <location>
        <begin position="223"/>
        <end position="240"/>
    </location>
</feature>
<dbReference type="PROSITE" id="PS50850">
    <property type="entry name" value="MFS"/>
    <property type="match status" value="1"/>
</dbReference>
<feature type="transmembrane region" description="Helical" evidence="6">
    <location>
        <begin position="144"/>
        <end position="167"/>
    </location>
</feature>
<dbReference type="InterPro" id="IPR036259">
    <property type="entry name" value="MFS_trans_sf"/>
</dbReference>
<dbReference type="Gene3D" id="1.20.1250.20">
    <property type="entry name" value="MFS general substrate transporter like domains"/>
    <property type="match status" value="1"/>
</dbReference>
<dbReference type="CDD" id="cd17478">
    <property type="entry name" value="MFS_FsR"/>
    <property type="match status" value="1"/>
</dbReference>
<feature type="transmembrane region" description="Helical" evidence="6">
    <location>
        <begin position="349"/>
        <end position="369"/>
    </location>
</feature>
<evidence type="ECO:0000256" key="1">
    <source>
        <dbReference type="ARBA" id="ARBA00004651"/>
    </source>
</evidence>
<keyword evidence="2" id="KW-0813">Transport</keyword>
<gene>
    <name evidence="8" type="ORF">SAMN02982927_02942</name>
</gene>
<feature type="transmembrane region" description="Helical" evidence="6">
    <location>
        <begin position="15"/>
        <end position="36"/>
    </location>
</feature>
<dbReference type="InterPro" id="IPR020846">
    <property type="entry name" value="MFS_dom"/>
</dbReference>
<evidence type="ECO:0000313" key="9">
    <source>
        <dbReference type="Proteomes" id="UP000198752"/>
    </source>
</evidence>
<evidence type="ECO:0000259" key="7">
    <source>
        <dbReference type="PROSITE" id="PS50850"/>
    </source>
</evidence>
<evidence type="ECO:0000313" key="8">
    <source>
        <dbReference type="EMBL" id="SFG83863.1"/>
    </source>
</evidence>
<dbReference type="GO" id="GO:0005886">
    <property type="term" value="C:plasma membrane"/>
    <property type="evidence" value="ECO:0007669"/>
    <property type="project" value="UniProtKB-SubCell"/>
</dbReference>
<evidence type="ECO:0000256" key="6">
    <source>
        <dbReference type="SAM" id="Phobius"/>
    </source>
</evidence>
<dbReference type="SUPFAM" id="SSF103473">
    <property type="entry name" value="MFS general substrate transporter"/>
    <property type="match status" value="1"/>
</dbReference>
<dbReference type="OrthoDB" id="9770492at2"/>
<dbReference type="GO" id="GO:0022857">
    <property type="term" value="F:transmembrane transporter activity"/>
    <property type="evidence" value="ECO:0007669"/>
    <property type="project" value="InterPro"/>
</dbReference>
<keyword evidence="3 6" id="KW-0812">Transmembrane</keyword>
<proteinExistence type="predicted"/>
<keyword evidence="4 6" id="KW-1133">Transmembrane helix</keyword>
<evidence type="ECO:0000256" key="2">
    <source>
        <dbReference type="ARBA" id="ARBA00022448"/>
    </source>
</evidence>
<sequence length="411" mass="45380">MEKAKKQQINAQRTFYGVLFAIGCGHFFNDSIQAVIPAMNPILEQTLNLNYGQIGWIAFVANMTASVIQPFFGYYADIKSKPFLLPIGILTSLVGLIIFGLAPSYAWALFAVFFIGIGSSIFHPEGSRVAHMAAGSKRGLAQSIYQVGGNFGQSMAPVLTALIFLPFGQKGVLSFSSFAFIGMIVLFFVSLWYKKHQTIRTPRDKHAQQIKRNKREIFVHKRVVTAMVLLIFIIFARSWYSTCISNFYQFYLIHDYGLSIPVAQLFIFIFMVSGVVGTFLGGPLADRFGKKTVILGSFVGAAPLTLMLPYLPLYLIAPVFLLIGLIITSSFSVTVIYAQELMPGRLGMVSGLTIGFAFGMGAIGAVLFGNLADLFSIRFVMILCSLFPLFGLLSVLLPGDLKIRRWNKETN</sequence>
<dbReference type="PANTHER" id="PTHR43129">
    <property type="entry name" value="FOSMIDOMYCIN RESISTANCE PROTEIN"/>
    <property type="match status" value="1"/>
</dbReference>
<feature type="transmembrane region" description="Helical" evidence="6">
    <location>
        <begin position="260"/>
        <end position="280"/>
    </location>
</feature>